<dbReference type="STRING" id="1367847.JCM7686_2691"/>
<sequence length="275" mass="30687">MQRSDLPCDIAGFSAPAALCRSVRGGPAVSDAGQRDFARLQEDFFDDGTLYGVPTFFLQRHFSKEDLQWPIRRTNPTAASLSGSSLSSCWHSAGTGTAARKPTPAAPSKPRRQPRLQLRLRRPRLRLLPAQPRRNPPRLRQLRLRPQPPRLLPLRPLRRLQPRALLRQPAAPRPLRRRTDLFPARFCVTADLRRGRSLPPETLNFVRSDWSSQRPFGMRLAPSGPVFSGLCLPVLTRRAIAPGQGAGYVFPIFAEFALTAARGRGQGLRTASPKE</sequence>
<organism evidence="2 3">
    <name type="scientific">Paracoccus aminophilus JCM 7686</name>
    <dbReference type="NCBI Taxonomy" id="1367847"/>
    <lineage>
        <taxon>Bacteria</taxon>
        <taxon>Pseudomonadati</taxon>
        <taxon>Pseudomonadota</taxon>
        <taxon>Alphaproteobacteria</taxon>
        <taxon>Rhodobacterales</taxon>
        <taxon>Paracoccaceae</taxon>
        <taxon>Paracoccus</taxon>
    </lineage>
</organism>
<protein>
    <submittedName>
        <fullName evidence="2">Uncharacterized protein</fullName>
    </submittedName>
</protein>
<dbReference type="AlphaFoldDB" id="S5XWR6"/>
<dbReference type="EMBL" id="CP006650">
    <property type="protein sequence ID" value="AGT09747.1"/>
    <property type="molecule type" value="Genomic_DNA"/>
</dbReference>
<dbReference type="Proteomes" id="UP000015480">
    <property type="component" value="Chromosome"/>
</dbReference>
<evidence type="ECO:0000313" key="3">
    <source>
        <dbReference type="Proteomes" id="UP000015480"/>
    </source>
</evidence>
<dbReference type="PATRIC" id="fig|1367847.3.peg.2692"/>
<evidence type="ECO:0000313" key="2">
    <source>
        <dbReference type="EMBL" id="AGT09747.1"/>
    </source>
</evidence>
<reference evidence="2 3" key="1">
    <citation type="journal article" date="2014" name="BMC Genomics">
        <title>Architecture and functions of a multipartite genome of the methylotrophic bacterium Paracoccus aminophilus JCM 7686, containing primary and secondary chromids.</title>
        <authorList>
            <person name="Dziewit L."/>
            <person name="Czarnecki J."/>
            <person name="Wibberg D."/>
            <person name="Radlinska M."/>
            <person name="Mrozek P."/>
            <person name="Szymczak M."/>
            <person name="Schluter A."/>
            <person name="Puhler A."/>
            <person name="Bartosik D."/>
        </authorList>
    </citation>
    <scope>NUCLEOTIDE SEQUENCE [LARGE SCALE GENOMIC DNA]</scope>
    <source>
        <strain evidence="2">JCM 7686</strain>
    </source>
</reference>
<dbReference type="HOGENOM" id="CLU_1011385_0_0_5"/>
<feature type="compositionally biased region" description="Basic residues" evidence="1">
    <location>
        <begin position="109"/>
        <end position="125"/>
    </location>
</feature>
<keyword evidence="3" id="KW-1185">Reference proteome</keyword>
<accession>S5XWR6</accession>
<dbReference type="KEGG" id="pami:JCM7686_2691"/>
<gene>
    <name evidence="2" type="ORF">JCM7686_2691</name>
</gene>
<proteinExistence type="predicted"/>
<evidence type="ECO:0000256" key="1">
    <source>
        <dbReference type="SAM" id="MobiDB-lite"/>
    </source>
</evidence>
<name>S5XWR6_PARAH</name>
<feature type="region of interest" description="Disordered" evidence="1">
    <location>
        <begin position="91"/>
        <end position="137"/>
    </location>
</feature>